<evidence type="ECO:0000256" key="5">
    <source>
        <dbReference type="ARBA" id="ARBA00022989"/>
    </source>
</evidence>
<comment type="similarity">
    <text evidence="2">Belongs to the concentrative nucleoside transporter (CNT) (TC 2.A.41) family.</text>
</comment>
<evidence type="ECO:0000259" key="9">
    <source>
        <dbReference type="Pfam" id="PF07662"/>
    </source>
</evidence>
<evidence type="ECO:0000256" key="4">
    <source>
        <dbReference type="ARBA" id="ARBA00022692"/>
    </source>
</evidence>
<comment type="caution">
    <text evidence="11">The sequence shown here is derived from an EMBL/GenBank/DDBJ whole genome shotgun (WGS) entry which is preliminary data.</text>
</comment>
<accession>A0ABV3V5M6</accession>
<feature type="transmembrane region" description="Helical" evidence="7">
    <location>
        <begin position="251"/>
        <end position="276"/>
    </location>
</feature>
<organism evidence="11 12">
    <name type="scientific">Kocuria carniphila</name>
    <dbReference type="NCBI Taxonomy" id="262208"/>
    <lineage>
        <taxon>Bacteria</taxon>
        <taxon>Bacillati</taxon>
        <taxon>Actinomycetota</taxon>
        <taxon>Actinomycetes</taxon>
        <taxon>Micrococcales</taxon>
        <taxon>Micrococcaceae</taxon>
        <taxon>Kocuria</taxon>
    </lineage>
</organism>
<dbReference type="Pfam" id="PF07670">
    <property type="entry name" value="Gate"/>
    <property type="match status" value="1"/>
</dbReference>
<evidence type="ECO:0000256" key="3">
    <source>
        <dbReference type="ARBA" id="ARBA00022475"/>
    </source>
</evidence>
<dbReference type="PANTHER" id="PTHR10590:SF4">
    <property type="entry name" value="SOLUTE CARRIER FAMILY 28 MEMBER 3"/>
    <property type="match status" value="1"/>
</dbReference>
<keyword evidence="3" id="KW-1003">Cell membrane</keyword>
<dbReference type="InterPro" id="IPR008276">
    <property type="entry name" value="C_nuclsd_transpt"/>
</dbReference>
<keyword evidence="12" id="KW-1185">Reference proteome</keyword>
<dbReference type="EMBL" id="JAYWLU010000018">
    <property type="protein sequence ID" value="MEX3595877.1"/>
    <property type="molecule type" value="Genomic_DNA"/>
</dbReference>
<gene>
    <name evidence="11" type="ORF">VVR66_14255</name>
</gene>
<keyword evidence="4 7" id="KW-0812">Transmembrane</keyword>
<evidence type="ECO:0000256" key="2">
    <source>
        <dbReference type="ARBA" id="ARBA00009033"/>
    </source>
</evidence>
<protein>
    <submittedName>
        <fullName evidence="11">Nucleoside transporter C-terminal domain-containing protein</fullName>
    </submittedName>
</protein>
<feature type="domain" description="Nucleoside transporter/FeoB GTPase Gate" evidence="10">
    <location>
        <begin position="92"/>
        <end position="187"/>
    </location>
</feature>
<feature type="domain" description="Concentrative nucleoside transporter N-terminal" evidence="8">
    <location>
        <begin position="8"/>
        <end position="81"/>
    </location>
</feature>
<feature type="transmembrane region" description="Helical" evidence="7">
    <location>
        <begin position="343"/>
        <end position="370"/>
    </location>
</feature>
<dbReference type="PANTHER" id="PTHR10590">
    <property type="entry name" value="SODIUM/NUCLEOSIDE COTRANSPORTER"/>
    <property type="match status" value="1"/>
</dbReference>
<sequence>MDRFQGLIGIVLILGLIILLSRHRSAIKWRTLAVGLALQVGVALLILKWGPGFEALKWFSGLVQGLISFTDQGTSFVFGGLFGENSGFVFALNVLPVIIFLGALIGALYYLRVVQLFVHLLGTALNKIMGTSKIESVFASTVIFLGQSEAPLMIKPYLSKLTRSELFACMTGGFAAVAGSTLVGYSLLGAPLPYLLAAAVMNAPGSLLVAKALMPETEKSEASVNVLKVRDTESKNIIDAIGTGAMSGGKIAVIVGCLLIAFIALIGLVSAVLGWFGGLFGFKGWSLEGLFGIIFAPLAWALGVPWNDAAMVGNFIGQKTILNEFVGYTSFGPEIPNMDPQSVLITTFALAGFANLSSIAIQIGSIGGLAPDRRGDVAQMGLFALLGGFLTNMLNAALVGVILGL</sequence>
<dbReference type="InterPro" id="IPR002668">
    <property type="entry name" value="CNT_N_dom"/>
</dbReference>
<feature type="transmembrane region" description="Helical" evidence="7">
    <location>
        <begin position="6"/>
        <end position="22"/>
    </location>
</feature>
<feature type="transmembrane region" description="Helical" evidence="7">
    <location>
        <begin position="166"/>
        <end position="188"/>
    </location>
</feature>
<evidence type="ECO:0000259" key="10">
    <source>
        <dbReference type="Pfam" id="PF07670"/>
    </source>
</evidence>
<dbReference type="InterPro" id="IPR011657">
    <property type="entry name" value="CNT_C_dom"/>
</dbReference>
<keyword evidence="5 7" id="KW-1133">Transmembrane helix</keyword>
<dbReference type="InterPro" id="IPR011642">
    <property type="entry name" value="Gate_dom"/>
</dbReference>
<name>A0ABV3V5M6_9MICC</name>
<evidence type="ECO:0000256" key="1">
    <source>
        <dbReference type="ARBA" id="ARBA00004651"/>
    </source>
</evidence>
<reference evidence="11 12" key="1">
    <citation type="journal article" date="2024" name="Fungal Genet. Biol.">
        <title>The porcine skin microbiome exhibits broad fungal antagonism.</title>
        <authorList>
            <person name="De La Cruz K.F."/>
            <person name="Townsend E.C."/>
            <person name="Alex Cheong J.Z."/>
            <person name="Salamzade R."/>
            <person name="Liu A."/>
            <person name="Sandstrom S."/>
            <person name="Davila E."/>
            <person name="Huang L."/>
            <person name="Xu K.H."/>
            <person name="Wu S.Y."/>
            <person name="Meudt J.J."/>
            <person name="Shanmuganayagam D."/>
            <person name="Gibson A.L.F."/>
            <person name="Kalan L.R."/>
        </authorList>
    </citation>
    <scope>NUCLEOTIDE SEQUENCE [LARGE SCALE GENOMIC DNA]</scope>
    <source>
        <strain evidence="11 12">LK2625</strain>
    </source>
</reference>
<feature type="domain" description="Concentrative nucleoside transporter C-terminal" evidence="9">
    <location>
        <begin position="194"/>
        <end position="400"/>
    </location>
</feature>
<dbReference type="Pfam" id="PF07662">
    <property type="entry name" value="Nucleos_tra2_C"/>
    <property type="match status" value="1"/>
</dbReference>
<dbReference type="Pfam" id="PF01773">
    <property type="entry name" value="Nucleos_tra2_N"/>
    <property type="match status" value="1"/>
</dbReference>
<proteinExistence type="inferred from homology"/>
<feature type="transmembrane region" description="Helical" evidence="7">
    <location>
        <begin position="382"/>
        <end position="403"/>
    </location>
</feature>
<dbReference type="Proteomes" id="UP001558481">
    <property type="component" value="Unassembled WGS sequence"/>
</dbReference>
<dbReference type="RefSeq" id="WP_368629982.1">
    <property type="nucleotide sequence ID" value="NZ_JAYWLU010000018.1"/>
</dbReference>
<evidence type="ECO:0000256" key="7">
    <source>
        <dbReference type="SAM" id="Phobius"/>
    </source>
</evidence>
<evidence type="ECO:0000256" key="6">
    <source>
        <dbReference type="ARBA" id="ARBA00023136"/>
    </source>
</evidence>
<keyword evidence="6 7" id="KW-0472">Membrane</keyword>
<feature type="transmembrane region" description="Helical" evidence="7">
    <location>
        <begin position="88"/>
        <end position="111"/>
    </location>
</feature>
<evidence type="ECO:0000259" key="8">
    <source>
        <dbReference type="Pfam" id="PF01773"/>
    </source>
</evidence>
<feature type="transmembrane region" description="Helical" evidence="7">
    <location>
        <begin position="29"/>
        <end position="50"/>
    </location>
</feature>
<evidence type="ECO:0000313" key="11">
    <source>
        <dbReference type="EMBL" id="MEX3595877.1"/>
    </source>
</evidence>
<comment type="subcellular location">
    <subcellularLocation>
        <location evidence="1">Cell membrane</location>
        <topology evidence="1">Multi-pass membrane protein</topology>
    </subcellularLocation>
</comment>
<evidence type="ECO:0000313" key="12">
    <source>
        <dbReference type="Proteomes" id="UP001558481"/>
    </source>
</evidence>